<dbReference type="Gene3D" id="3.90.930.12">
    <property type="entry name" value="Ribosomal protein L6, alpha-beta domain"/>
    <property type="match status" value="2"/>
</dbReference>
<dbReference type="SUPFAM" id="SSF56053">
    <property type="entry name" value="Ribosomal protein L6"/>
    <property type="match status" value="2"/>
</dbReference>
<dbReference type="Proteomes" id="UP001238843">
    <property type="component" value="Chromosome"/>
</dbReference>
<dbReference type="InterPro" id="IPR020040">
    <property type="entry name" value="Ribosomal_uL6_a/b-dom"/>
</dbReference>
<evidence type="ECO:0000256" key="4">
    <source>
        <dbReference type="RuleBase" id="RU003869"/>
    </source>
</evidence>
<evidence type="ECO:0000256" key="1">
    <source>
        <dbReference type="ARBA" id="ARBA00022980"/>
    </source>
</evidence>
<dbReference type="InterPro" id="IPR000702">
    <property type="entry name" value="Ribosomal_uL6-like"/>
</dbReference>
<organism evidence="7">
    <name type="scientific">Candidatus Organicella extenuata</name>
    <dbReference type="NCBI Taxonomy" id="2841811"/>
    <lineage>
        <taxon>Bacteria</taxon>
        <taxon>Pseudomonadati</taxon>
        <taxon>Verrucomicrobiota</taxon>
        <taxon>Candidatus Organicella</taxon>
    </lineage>
</organism>
<comment type="function">
    <text evidence="5">This protein binds to the 23S rRNA, and is important in its secondary structure. It is located near the subunit interface in the base of the L7/L12 stalk, and near the tRNA binding site of the peptidyltransferase center.</text>
</comment>
<proteinExistence type="inferred from homology"/>
<dbReference type="PIRSF" id="PIRSF002162">
    <property type="entry name" value="Ribosomal_L6"/>
    <property type="match status" value="1"/>
</dbReference>
<feature type="domain" description="Large ribosomal subunit protein uL6 alpha-beta" evidence="6">
    <location>
        <begin position="87"/>
        <end position="160"/>
    </location>
</feature>
<evidence type="ECO:0000256" key="2">
    <source>
        <dbReference type="ARBA" id="ARBA00023274"/>
    </source>
</evidence>
<dbReference type="PRINTS" id="PR00059">
    <property type="entry name" value="RIBOSOMALL6"/>
</dbReference>
<reference evidence="7" key="2">
    <citation type="submission" date="2023-06" db="EMBL/GenBank/DDBJ databases">
        <authorList>
            <person name="Williams T.J."/>
            <person name="Allen M.A."/>
            <person name="Ivanova N."/>
            <person name="Huntemann M."/>
            <person name="Haque S."/>
            <person name="Hancock A.M."/>
            <person name="Brazendale S."/>
            <person name="Cavicchioli R."/>
        </authorList>
    </citation>
    <scope>NUCLEOTIDE SEQUENCE</scope>
    <source>
        <strain evidence="7">MAG_Ga0307966_1000010</strain>
    </source>
</reference>
<keyword evidence="5" id="KW-0699">rRNA-binding</keyword>
<comment type="similarity">
    <text evidence="4">Belongs to the universal ribosomal protein uL6 family.</text>
</comment>
<dbReference type="InterPro" id="IPR036789">
    <property type="entry name" value="Ribosomal_uL6-like_a/b-dom_sf"/>
</dbReference>
<evidence type="ECO:0000313" key="7">
    <source>
        <dbReference type="EMBL" id="WMI30453.1"/>
    </source>
</evidence>
<dbReference type="PANTHER" id="PTHR11655">
    <property type="entry name" value="60S/50S RIBOSOMAL PROTEIN L6/L9"/>
    <property type="match status" value="1"/>
</dbReference>
<reference evidence="7" key="1">
    <citation type="journal article" date="2021" name="Front. Microbiol.">
        <title>Genome Analysis of a Verrucomicrobial Endosymbiont With a Tiny Genome Discovered in an Antarctic Lake.</title>
        <authorList>
            <person name="Williams T.J."/>
            <person name="Allen M.A."/>
            <person name="Ivanova N."/>
            <person name="Huntemann M."/>
            <person name="Haque S."/>
            <person name="Hancock A.M."/>
            <person name="Brazendale S."/>
            <person name="Cavicchioli R."/>
        </authorList>
    </citation>
    <scope>NUCLEOTIDE SEQUENCE</scope>
    <source>
        <strain evidence="7">MAG_Ga0307966_1000010</strain>
    </source>
</reference>
<accession>A0AA51GE86</accession>
<dbReference type="GO" id="GO:0019843">
    <property type="term" value="F:rRNA binding"/>
    <property type="evidence" value="ECO:0007669"/>
    <property type="project" value="UniProtKB-KW"/>
</dbReference>
<evidence type="ECO:0000256" key="3">
    <source>
        <dbReference type="ARBA" id="ARBA00035454"/>
    </source>
</evidence>
<keyword evidence="1 4" id="KW-0689">Ribosomal protein</keyword>
<dbReference type="GO" id="GO:0005840">
    <property type="term" value="C:ribosome"/>
    <property type="evidence" value="ECO:0007669"/>
    <property type="project" value="UniProtKB-KW"/>
</dbReference>
<dbReference type="EMBL" id="CP128385">
    <property type="protein sequence ID" value="WMI30453.1"/>
    <property type="molecule type" value="Genomic_DNA"/>
</dbReference>
<dbReference type="GO" id="GO:1990904">
    <property type="term" value="C:ribonucleoprotein complex"/>
    <property type="evidence" value="ECO:0007669"/>
    <property type="project" value="UniProtKB-KW"/>
</dbReference>
<dbReference type="InterPro" id="IPR019906">
    <property type="entry name" value="Ribosomal_uL6_bac-type"/>
</dbReference>
<keyword evidence="2 4" id="KW-0687">Ribonucleoprotein</keyword>
<keyword evidence="5" id="KW-0694">RNA-binding</keyword>
<evidence type="ECO:0000259" key="6">
    <source>
        <dbReference type="Pfam" id="PF00347"/>
    </source>
</evidence>
<gene>
    <name evidence="7" type="primary">rplF</name>
    <name evidence="7" type="ORF">QTO32_00860</name>
</gene>
<dbReference type="PANTHER" id="PTHR11655:SF14">
    <property type="entry name" value="LARGE RIBOSOMAL SUBUNIT PROTEIN UL6M"/>
    <property type="match status" value="1"/>
</dbReference>
<dbReference type="GO" id="GO:0002181">
    <property type="term" value="P:cytoplasmic translation"/>
    <property type="evidence" value="ECO:0007669"/>
    <property type="project" value="TreeGrafter"/>
</dbReference>
<sequence length="175" mass="19497">MSKKSLLNIPQGVLVSVKGKVVFIKGLVGIVKKNIHPCLSIFLIRNYLIITTKLKSKVLLNTFTTLILNMLKGVRVLFEKVLELKGLGFNLKKQGNLLIFKLGYSHPTNLITPNNITINILNKDGTLFNVQGSDSQLVGEFAGKIKTLYPVEPYKGRGVRIIGQFIYKKEGKKLS</sequence>
<name>A0AA51GE86_9BACT</name>
<dbReference type="Pfam" id="PF00347">
    <property type="entry name" value="Ribosomal_L6"/>
    <property type="match status" value="1"/>
</dbReference>
<evidence type="ECO:0000256" key="5">
    <source>
        <dbReference type="RuleBase" id="RU003870"/>
    </source>
</evidence>
<protein>
    <recommendedName>
        <fullName evidence="3 5">50S ribosomal protein L6</fullName>
    </recommendedName>
</protein>
<dbReference type="GO" id="GO:0003735">
    <property type="term" value="F:structural constituent of ribosome"/>
    <property type="evidence" value="ECO:0007669"/>
    <property type="project" value="InterPro"/>
</dbReference>
<dbReference type="AlphaFoldDB" id="A0AA51GE86"/>